<organism evidence="2 3">
    <name type="scientific">Clydaea vesicula</name>
    <dbReference type="NCBI Taxonomy" id="447962"/>
    <lineage>
        <taxon>Eukaryota</taxon>
        <taxon>Fungi</taxon>
        <taxon>Fungi incertae sedis</taxon>
        <taxon>Chytridiomycota</taxon>
        <taxon>Chytridiomycota incertae sedis</taxon>
        <taxon>Chytridiomycetes</taxon>
        <taxon>Lobulomycetales</taxon>
        <taxon>Lobulomycetaceae</taxon>
        <taxon>Clydaea</taxon>
    </lineage>
</organism>
<name>A0AAD5U6T6_9FUNG</name>
<dbReference type="GO" id="GO:0005794">
    <property type="term" value="C:Golgi apparatus"/>
    <property type="evidence" value="ECO:0007669"/>
    <property type="project" value="TreeGrafter"/>
</dbReference>
<keyword evidence="1" id="KW-0812">Transmembrane</keyword>
<proteinExistence type="predicted"/>
<dbReference type="PANTHER" id="PTHR34391">
    <property type="entry name" value="UPF0658 GOLGI APPARATUS MEMBRANE PROTEIN C1952.10C-RELATED"/>
    <property type="match status" value="1"/>
</dbReference>
<accession>A0AAD5U6T6</accession>
<feature type="transmembrane region" description="Helical" evidence="1">
    <location>
        <begin position="15"/>
        <end position="46"/>
    </location>
</feature>
<feature type="transmembrane region" description="Helical" evidence="1">
    <location>
        <begin position="335"/>
        <end position="356"/>
    </location>
</feature>
<reference evidence="2" key="1">
    <citation type="submission" date="2020-05" db="EMBL/GenBank/DDBJ databases">
        <title>Phylogenomic resolution of chytrid fungi.</title>
        <authorList>
            <person name="Stajich J.E."/>
            <person name="Amses K."/>
            <person name="Simmons R."/>
            <person name="Seto K."/>
            <person name="Myers J."/>
            <person name="Bonds A."/>
            <person name="Quandt C.A."/>
            <person name="Barry K."/>
            <person name="Liu P."/>
            <person name="Grigoriev I."/>
            <person name="Longcore J.E."/>
            <person name="James T.Y."/>
        </authorList>
    </citation>
    <scope>NUCLEOTIDE SEQUENCE</scope>
    <source>
        <strain evidence="2">JEL0476</strain>
    </source>
</reference>
<sequence>MPLLFAGQSIEYAKLAIWISILQLVIITALETILSLNVFGFFNAAYSNQSNAGSQPIILVYFCLFIFAQIFQSILSWDAARNKNTMQVIATVLFNVCILGYSIAQYFQVDNLQILLIKCETLFEEGSIATLNQTCGYFPDADEIEKMKLTDIYFTPVGNTTQKQEINQILPNTIPIRASIICLMLFFNVIGVFISWKTYQDYGWMIVRSQGADIQKKKILQRIVLQFALGGIYSSRQADAQAKIRQDEIERKPERSKLNALDLPATISGILIPLGIVCGVIFLIYYITGYYGMKKGSFAVMSIFIFITFLDVAAMFGGLYQVVTTDELNSARNSISIFAVVNILLSLGTFVVAIRCMMDFKLESRQDICKKKNTKIFSNPKQITFI</sequence>
<feature type="transmembrane region" description="Helical" evidence="1">
    <location>
        <begin position="58"/>
        <end position="75"/>
    </location>
</feature>
<protein>
    <submittedName>
        <fullName evidence="2">Uncharacterized protein</fullName>
    </submittedName>
</protein>
<dbReference type="Proteomes" id="UP001211065">
    <property type="component" value="Unassembled WGS sequence"/>
</dbReference>
<feature type="transmembrane region" description="Helical" evidence="1">
    <location>
        <begin position="298"/>
        <end position="323"/>
    </location>
</feature>
<feature type="transmembrane region" description="Helical" evidence="1">
    <location>
        <begin position="265"/>
        <end position="286"/>
    </location>
</feature>
<dbReference type="EMBL" id="JADGJW010000035">
    <property type="protein sequence ID" value="KAJ3226483.1"/>
    <property type="molecule type" value="Genomic_DNA"/>
</dbReference>
<keyword evidence="1" id="KW-0472">Membrane</keyword>
<gene>
    <name evidence="2" type="ORF">HK099_004793</name>
</gene>
<comment type="caution">
    <text evidence="2">The sequence shown here is derived from an EMBL/GenBank/DDBJ whole genome shotgun (WGS) entry which is preliminary data.</text>
</comment>
<feature type="transmembrane region" description="Helical" evidence="1">
    <location>
        <begin position="174"/>
        <end position="196"/>
    </location>
</feature>
<feature type="transmembrane region" description="Helical" evidence="1">
    <location>
        <begin position="87"/>
        <end position="107"/>
    </location>
</feature>
<dbReference type="InterPro" id="IPR040410">
    <property type="entry name" value="UPF0658_Golgi"/>
</dbReference>
<keyword evidence="3" id="KW-1185">Reference proteome</keyword>
<evidence type="ECO:0000256" key="1">
    <source>
        <dbReference type="SAM" id="Phobius"/>
    </source>
</evidence>
<evidence type="ECO:0000313" key="2">
    <source>
        <dbReference type="EMBL" id="KAJ3226483.1"/>
    </source>
</evidence>
<dbReference type="PANTHER" id="PTHR34391:SF1">
    <property type="entry name" value="UPF0658 GOLGI APPARATUS MEMBRANE PROTEIN C1952.10C-RELATED"/>
    <property type="match status" value="1"/>
</dbReference>
<dbReference type="AlphaFoldDB" id="A0AAD5U6T6"/>
<keyword evidence="1" id="KW-1133">Transmembrane helix</keyword>
<evidence type="ECO:0000313" key="3">
    <source>
        <dbReference type="Proteomes" id="UP001211065"/>
    </source>
</evidence>